<keyword evidence="14" id="KW-1185">Reference proteome</keyword>
<keyword evidence="5 11" id="KW-1133">Transmembrane helix</keyword>
<evidence type="ECO:0000259" key="12">
    <source>
        <dbReference type="Pfam" id="PF03600"/>
    </source>
</evidence>
<reference evidence="13 14" key="1">
    <citation type="submission" date="2014-09" db="EMBL/GenBank/DDBJ databases">
        <title>Draft Genome Sequence of Draconibacterium sp. JN14CK-3.</title>
        <authorList>
            <person name="Dong C."/>
            <person name="Lai Q."/>
            <person name="Shao Z."/>
        </authorList>
    </citation>
    <scope>NUCLEOTIDE SEQUENCE [LARGE SCALE GENOMIC DNA]</scope>
    <source>
        <strain evidence="13 14">JN14CK-3</strain>
    </source>
</reference>
<comment type="similarity">
    <text evidence="10">Belongs to the NhaD Na(+)/H(+) (TC 2.A.62) antiporter family.</text>
</comment>
<dbReference type="EMBL" id="JRHC01000006">
    <property type="protein sequence ID" value="KJF42219.1"/>
    <property type="molecule type" value="Genomic_DNA"/>
</dbReference>
<feature type="transmembrane region" description="Helical" evidence="11">
    <location>
        <begin position="313"/>
        <end position="334"/>
    </location>
</feature>
<dbReference type="PANTHER" id="PTHR43269">
    <property type="entry name" value="SODIUM/PROTON ANTIPORTER 1-RELATED"/>
    <property type="match status" value="1"/>
</dbReference>
<dbReference type="GO" id="GO:0016020">
    <property type="term" value="C:membrane"/>
    <property type="evidence" value="ECO:0007669"/>
    <property type="project" value="UniProtKB-SubCell"/>
</dbReference>
<evidence type="ECO:0000313" key="13">
    <source>
        <dbReference type="EMBL" id="KJF42219.1"/>
    </source>
</evidence>
<dbReference type="GO" id="GO:0006814">
    <property type="term" value="P:sodium ion transport"/>
    <property type="evidence" value="ECO:0007669"/>
    <property type="project" value="UniProtKB-KW"/>
</dbReference>
<dbReference type="OrthoDB" id="9772058at2"/>
<feature type="transmembrane region" description="Helical" evidence="11">
    <location>
        <begin position="205"/>
        <end position="225"/>
    </location>
</feature>
<dbReference type="InterPro" id="IPR004680">
    <property type="entry name" value="Cit_transptr-like_dom"/>
</dbReference>
<keyword evidence="8 11" id="KW-0472">Membrane</keyword>
<comment type="subcellular location">
    <subcellularLocation>
        <location evidence="1">Membrane</location>
        <topology evidence="1">Multi-pass membrane protein</topology>
    </subcellularLocation>
</comment>
<evidence type="ECO:0000256" key="2">
    <source>
        <dbReference type="ARBA" id="ARBA00022448"/>
    </source>
</evidence>
<proteinExistence type="inferred from homology"/>
<keyword evidence="3" id="KW-0050">Antiport</keyword>
<evidence type="ECO:0000256" key="8">
    <source>
        <dbReference type="ARBA" id="ARBA00023136"/>
    </source>
</evidence>
<accession>A0A0D8J638</accession>
<keyword evidence="2" id="KW-0813">Transport</keyword>
<evidence type="ECO:0000256" key="3">
    <source>
        <dbReference type="ARBA" id="ARBA00022449"/>
    </source>
</evidence>
<feature type="transmembrane region" description="Helical" evidence="11">
    <location>
        <begin position="438"/>
        <end position="456"/>
    </location>
</feature>
<protein>
    <submittedName>
        <fullName evidence="13">Sodium:proton antiporter</fullName>
    </submittedName>
</protein>
<organism evidence="13 14">
    <name type="scientific">Draconibacterium sediminis</name>
    <dbReference type="NCBI Taxonomy" id="1544798"/>
    <lineage>
        <taxon>Bacteria</taxon>
        <taxon>Pseudomonadati</taxon>
        <taxon>Bacteroidota</taxon>
        <taxon>Bacteroidia</taxon>
        <taxon>Marinilabiliales</taxon>
        <taxon>Prolixibacteraceae</taxon>
        <taxon>Draconibacterium</taxon>
    </lineage>
</organism>
<sequence>MFILMVVVFVLGYVAIALEHPLKVDKAASALIIGTLCWVVYVLGAEGILHLGFSPTWEAFLAAHPDSHGLHAAHEFIVESEIIHHLGEISEILFFLLGAMTIVEVVDQHEGFKIITDKIKTTNKVKLLWILSLLTFFMSALLDNLTTTIVLVALLRKLIDDKQTRWFFASMVVLAANAGGAWSPIGDVTTIMLWIGGQVTAGNIIVNVILPSLVCMVVPLAILSVTMKGNVQRPAIDEDEVEYSTEKERILFLVLGVCGLLFVPVFKTLTHLPPYMGMLLSLGILWVVGEVVHKDKPKEIKDKLKVTAVIQRVDVPTVLFFLGILSAVAALQSAGHLNILATYLDDKLGNIYLIDLAIGVLSSVVDNVPLVAGAMGMYPIADAGAAGYQAAFVQDGAFWEFLAYTAGTGGSMLIIGSAAGVAAMGLEKIDFIWYLKKISWLALIGYLSGAAVYFVMFGL</sequence>
<evidence type="ECO:0000313" key="14">
    <source>
        <dbReference type="Proteomes" id="UP000032544"/>
    </source>
</evidence>
<keyword evidence="6" id="KW-0915">Sodium</keyword>
<comment type="caution">
    <text evidence="13">The sequence shown here is derived from an EMBL/GenBank/DDBJ whole genome shotgun (WGS) entry which is preliminary data.</text>
</comment>
<evidence type="ECO:0000256" key="1">
    <source>
        <dbReference type="ARBA" id="ARBA00004141"/>
    </source>
</evidence>
<feature type="transmembrane region" description="Helical" evidence="11">
    <location>
        <begin position="27"/>
        <end position="44"/>
    </location>
</feature>
<evidence type="ECO:0000256" key="9">
    <source>
        <dbReference type="ARBA" id="ARBA00023201"/>
    </source>
</evidence>
<feature type="transmembrane region" description="Helical" evidence="11">
    <location>
        <begin position="127"/>
        <end position="154"/>
    </location>
</feature>
<dbReference type="STRING" id="1544798.LH29_20710"/>
<evidence type="ECO:0000256" key="5">
    <source>
        <dbReference type="ARBA" id="ARBA00022989"/>
    </source>
</evidence>
<feature type="transmembrane region" description="Helical" evidence="11">
    <location>
        <begin position="401"/>
        <end position="426"/>
    </location>
</feature>
<evidence type="ECO:0000256" key="6">
    <source>
        <dbReference type="ARBA" id="ARBA00023053"/>
    </source>
</evidence>
<gene>
    <name evidence="13" type="ORF">LH29_20710</name>
</gene>
<evidence type="ECO:0000256" key="10">
    <source>
        <dbReference type="ARBA" id="ARBA00025753"/>
    </source>
</evidence>
<keyword evidence="7" id="KW-0406">Ion transport</keyword>
<name>A0A0D8J638_9BACT</name>
<dbReference type="RefSeq" id="WP_045033008.1">
    <property type="nucleotide sequence ID" value="NZ_JRHC01000006.1"/>
</dbReference>
<dbReference type="PANTHER" id="PTHR43269:SF2">
    <property type="entry name" value="SODIUM_PROTON ANTIPORTER 1-RELATED"/>
    <property type="match status" value="1"/>
</dbReference>
<evidence type="ECO:0000256" key="7">
    <source>
        <dbReference type="ARBA" id="ARBA00023065"/>
    </source>
</evidence>
<dbReference type="PATRIC" id="fig|1544798.3.peg.4318"/>
<evidence type="ECO:0000256" key="4">
    <source>
        <dbReference type="ARBA" id="ARBA00022692"/>
    </source>
</evidence>
<dbReference type="Pfam" id="PF03600">
    <property type="entry name" value="CitMHS"/>
    <property type="match status" value="1"/>
</dbReference>
<dbReference type="InterPro" id="IPR045016">
    <property type="entry name" value="NhaD-like"/>
</dbReference>
<feature type="transmembrane region" description="Helical" evidence="11">
    <location>
        <begin position="166"/>
        <end position="185"/>
    </location>
</feature>
<dbReference type="NCBIfam" id="NF038006">
    <property type="entry name" value="NhaD_1"/>
    <property type="match status" value="1"/>
</dbReference>
<dbReference type="Proteomes" id="UP000032544">
    <property type="component" value="Unassembled WGS sequence"/>
</dbReference>
<keyword evidence="4 11" id="KW-0812">Transmembrane</keyword>
<keyword evidence="9" id="KW-0739">Sodium transport</keyword>
<feature type="transmembrane region" description="Helical" evidence="11">
    <location>
        <begin position="250"/>
        <end position="269"/>
    </location>
</feature>
<dbReference type="GO" id="GO:0015297">
    <property type="term" value="F:antiporter activity"/>
    <property type="evidence" value="ECO:0007669"/>
    <property type="project" value="UniProtKB-KW"/>
</dbReference>
<evidence type="ECO:0000256" key="11">
    <source>
        <dbReference type="SAM" id="Phobius"/>
    </source>
</evidence>
<dbReference type="AlphaFoldDB" id="A0A0D8J638"/>
<feature type="domain" description="Citrate transporter-like" evidence="12">
    <location>
        <begin position="13"/>
        <end position="383"/>
    </location>
</feature>